<dbReference type="InterPro" id="IPR023286">
    <property type="entry name" value="ABATE_dom_sf"/>
</dbReference>
<dbReference type="InterPro" id="IPR010852">
    <property type="entry name" value="ABATE"/>
</dbReference>
<evidence type="ECO:0000259" key="1">
    <source>
        <dbReference type="Pfam" id="PF11706"/>
    </source>
</evidence>
<dbReference type="EMBL" id="JAUSUD010000021">
    <property type="protein sequence ID" value="MDQ0232466.1"/>
    <property type="molecule type" value="Genomic_DNA"/>
</dbReference>
<feature type="domain" description="Zinc finger CGNR" evidence="1">
    <location>
        <begin position="148"/>
        <end position="187"/>
    </location>
</feature>
<reference evidence="2 3" key="1">
    <citation type="submission" date="2023-07" db="EMBL/GenBank/DDBJ databases">
        <title>Genomic Encyclopedia of Type Strains, Phase IV (KMG-IV): sequencing the most valuable type-strain genomes for metagenomic binning, comparative biology and taxonomic classification.</title>
        <authorList>
            <person name="Goeker M."/>
        </authorList>
    </citation>
    <scope>NUCLEOTIDE SEQUENCE [LARGE SCALE GENOMIC DNA]</scope>
    <source>
        <strain evidence="2 3">DSM 29005</strain>
    </source>
</reference>
<dbReference type="Proteomes" id="UP001234495">
    <property type="component" value="Unassembled WGS sequence"/>
</dbReference>
<evidence type="ECO:0000313" key="2">
    <source>
        <dbReference type="EMBL" id="MDQ0232466.1"/>
    </source>
</evidence>
<evidence type="ECO:0000313" key="3">
    <source>
        <dbReference type="Proteomes" id="UP001234495"/>
    </source>
</evidence>
<dbReference type="RefSeq" id="WP_307344480.1">
    <property type="nucleotide sequence ID" value="NZ_JAUSUD010000021.1"/>
</dbReference>
<organism evidence="2 3">
    <name type="scientific">Metabacillus malikii</name>
    <dbReference type="NCBI Taxonomy" id="1504265"/>
    <lineage>
        <taxon>Bacteria</taxon>
        <taxon>Bacillati</taxon>
        <taxon>Bacillota</taxon>
        <taxon>Bacilli</taxon>
        <taxon>Bacillales</taxon>
        <taxon>Bacillaceae</taxon>
        <taxon>Metabacillus</taxon>
    </lineage>
</organism>
<proteinExistence type="predicted"/>
<dbReference type="Gene3D" id="1.10.3300.10">
    <property type="entry name" value="Jann2411-like domain"/>
    <property type="match status" value="1"/>
</dbReference>
<dbReference type="SUPFAM" id="SSF160904">
    <property type="entry name" value="Jann2411-like"/>
    <property type="match status" value="1"/>
</dbReference>
<dbReference type="PANTHER" id="PTHR35525">
    <property type="entry name" value="BLL6575 PROTEIN"/>
    <property type="match status" value="1"/>
</dbReference>
<comment type="caution">
    <text evidence="2">The sequence shown here is derived from an EMBL/GenBank/DDBJ whole genome shotgun (WGS) entry which is preliminary data.</text>
</comment>
<accession>A0ABT9ZJK3</accession>
<protein>
    <submittedName>
        <fullName evidence="2">RNA-binding Zn ribbon-like protein</fullName>
    </submittedName>
</protein>
<sequence>MSEIEKFPLLSGHISMDLVNTEIVRRGHRYNILENGDDLCDWLNCMTTIHPYIHRLWSKNCEIEELLERLLEIRQMLRETFESIADGHGISNEFIDYLETNIKEAPFTFKLIQNKLVAIPQGNTINAIKSLIAYDALKLIGENKLKKVKKCLNPDCVLLFIDEGGRRKWCSMKICGNRQKVARYQKKSETE</sequence>
<dbReference type="Pfam" id="PF11706">
    <property type="entry name" value="zf-CGNR"/>
    <property type="match status" value="1"/>
</dbReference>
<gene>
    <name evidence="2" type="ORF">J2S19_003777</name>
</gene>
<name>A0ABT9ZJK3_9BACI</name>
<keyword evidence="3" id="KW-1185">Reference proteome</keyword>
<dbReference type="InterPro" id="IPR021005">
    <property type="entry name" value="Znf_CGNR"/>
</dbReference>
<dbReference type="Pfam" id="PF07336">
    <property type="entry name" value="ABATE"/>
    <property type="match status" value="1"/>
</dbReference>
<dbReference type="PANTHER" id="PTHR35525:SF3">
    <property type="entry name" value="BLL6575 PROTEIN"/>
    <property type="match status" value="1"/>
</dbReference>